<dbReference type="InterPro" id="IPR013170">
    <property type="entry name" value="mRNA_splic_Cwf21_dom"/>
</dbReference>
<feature type="compositionally biased region" description="Basic residues" evidence="7">
    <location>
        <begin position="393"/>
        <end position="426"/>
    </location>
</feature>
<feature type="compositionally biased region" description="Basic and acidic residues" evidence="7">
    <location>
        <begin position="534"/>
        <end position="552"/>
    </location>
</feature>
<dbReference type="Pfam" id="PF08312">
    <property type="entry name" value="cwf21"/>
    <property type="match status" value="1"/>
</dbReference>
<feature type="compositionally biased region" description="Basic and acidic residues" evidence="7">
    <location>
        <begin position="484"/>
        <end position="498"/>
    </location>
</feature>
<feature type="compositionally biased region" description="Basic residues" evidence="7">
    <location>
        <begin position="234"/>
        <end position="249"/>
    </location>
</feature>
<evidence type="ECO:0000313" key="9">
    <source>
        <dbReference type="EMBL" id="CAD7637358.1"/>
    </source>
</evidence>
<dbReference type="Gene3D" id="6.10.140.420">
    <property type="match status" value="1"/>
</dbReference>
<evidence type="ECO:0000256" key="4">
    <source>
        <dbReference type="ARBA" id="ARBA00022728"/>
    </source>
</evidence>
<feature type="compositionally biased region" description="Low complexity" evidence="7">
    <location>
        <begin position="704"/>
        <end position="718"/>
    </location>
</feature>
<evidence type="ECO:0000313" key="10">
    <source>
        <dbReference type="Proteomes" id="UP000728032"/>
    </source>
</evidence>
<feature type="region of interest" description="Disordered" evidence="7">
    <location>
        <begin position="328"/>
        <end position="740"/>
    </location>
</feature>
<reference evidence="9" key="1">
    <citation type="submission" date="2020-11" db="EMBL/GenBank/DDBJ databases">
        <authorList>
            <person name="Tran Van P."/>
        </authorList>
    </citation>
    <scope>NUCLEOTIDE SEQUENCE</scope>
</reference>
<evidence type="ECO:0000259" key="8">
    <source>
        <dbReference type="SMART" id="SM01115"/>
    </source>
</evidence>
<feature type="compositionally biased region" description="Low complexity" evidence="7">
    <location>
        <begin position="641"/>
        <end position="663"/>
    </location>
</feature>
<dbReference type="GO" id="GO:0006397">
    <property type="term" value="P:mRNA processing"/>
    <property type="evidence" value="ECO:0007669"/>
    <property type="project" value="UniProtKB-KW"/>
</dbReference>
<dbReference type="EMBL" id="OC914903">
    <property type="protein sequence ID" value="CAD7637358.1"/>
    <property type="molecule type" value="Genomic_DNA"/>
</dbReference>
<feature type="compositionally biased region" description="Low complexity" evidence="7">
    <location>
        <begin position="446"/>
        <end position="456"/>
    </location>
</feature>
<dbReference type="GO" id="GO:0008380">
    <property type="term" value="P:RNA splicing"/>
    <property type="evidence" value="ECO:0007669"/>
    <property type="project" value="UniProtKB-KW"/>
</dbReference>
<dbReference type="Pfam" id="PF15230">
    <property type="entry name" value="SRRM_C"/>
    <property type="match status" value="1"/>
</dbReference>
<evidence type="ECO:0000256" key="6">
    <source>
        <dbReference type="ARBA" id="ARBA00023242"/>
    </source>
</evidence>
<comment type="subcellular location">
    <subcellularLocation>
        <location evidence="1">Nucleus</location>
    </subcellularLocation>
</comment>
<keyword evidence="3" id="KW-0507">mRNA processing</keyword>
<keyword evidence="5" id="KW-0508">mRNA splicing</keyword>
<feature type="compositionally biased region" description="Basic residues" evidence="7">
    <location>
        <begin position="627"/>
        <end position="640"/>
    </location>
</feature>
<dbReference type="InterPro" id="IPR051372">
    <property type="entry name" value="CWC21"/>
</dbReference>
<dbReference type="InterPro" id="IPR029360">
    <property type="entry name" value="SRRM_C"/>
</dbReference>
<sequence>MYNGIGLQTARGSGTNGYVQRNMSFVKQMKDKIQYKSEDDFKRLERELNRVPNQEILEHQNKRQIELKCLQLTEDMESQGYSDGEIERVVDSRRREWTQDMQQKKNYSGKKEWVMDRDDSSPQNLVVDGVVFVVRTEDDPNHREYGIAIEKPIIERLFKFQKFWQNSLRALFLAASGQQSFPPAVQSCPPLPLPLPSTATTSTSTAIESSINCNTYPLQLPFPNIANDMTHKSSSYRRRRRRKRNRNRRFNQSFKQNTIFNNNNETNLQMKVKSIVSLKETHKLAEMNHKKNDNLKNALRISSNFIEGSSLDPTRKAKEAMAREALNQKKYALLPEPLKESDLKSDKKDHKSSDKSKSDRKDRSHKKQSRNKSSDSESESDSDSDSSDDSSSRKRSKTKSSKSKRSDKHKKSSKSKGHKSSIKRHKYSDSSSSGSDSESDSRSSSDSESSDSSNSSHYDRRDNRKNGGSKTDRNRRRSYSPSADRNRDKSRPHLEPKESTAGNDDISTKTSRLIEMNIKQMRKEAENSTTNVRPDSRHSDNRQHKEIRKESTHSSPPPRQPSRRRSQSRSRSRSSSRESDREPQPKRLKSAVYETKRAKEVPKSYSTHYENKRSESRSNRSLTPDHKRSRQSSRSRRSRSRSLSSNHSRSSASSKSSSSSKSSVSRHDSRSPSIPRRKGSPSFLEKRRITSARKRPIPYRRGSRSSSQSSSSSHSSRSPSRDSWRSLSVSSDSLNSYLLT</sequence>
<dbReference type="PANTHER" id="PTHR36562">
    <property type="entry name" value="SERINE/ARGININE REPETITIVE MATRIX 2"/>
    <property type="match status" value="1"/>
</dbReference>
<dbReference type="EMBL" id="CAJPVJ010000078">
    <property type="protein sequence ID" value="CAG2160340.1"/>
    <property type="molecule type" value="Genomic_DNA"/>
</dbReference>
<keyword evidence="4" id="KW-0747">Spliceosome</keyword>
<feature type="region of interest" description="Disordered" evidence="7">
    <location>
        <begin position="228"/>
        <end position="249"/>
    </location>
</feature>
<comment type="similarity">
    <text evidence="2">Belongs to the CWC21 family.</text>
</comment>
<dbReference type="Proteomes" id="UP000728032">
    <property type="component" value="Unassembled WGS sequence"/>
</dbReference>
<dbReference type="SMART" id="SM01115">
    <property type="entry name" value="cwf21"/>
    <property type="match status" value="1"/>
</dbReference>
<proteinExistence type="inferred from homology"/>
<evidence type="ECO:0000256" key="5">
    <source>
        <dbReference type="ARBA" id="ARBA00023187"/>
    </source>
</evidence>
<feature type="compositionally biased region" description="Basic and acidic residues" evidence="7">
    <location>
        <begin position="575"/>
        <end position="585"/>
    </location>
</feature>
<organism evidence="9">
    <name type="scientific">Oppiella nova</name>
    <dbReference type="NCBI Taxonomy" id="334625"/>
    <lineage>
        <taxon>Eukaryota</taxon>
        <taxon>Metazoa</taxon>
        <taxon>Ecdysozoa</taxon>
        <taxon>Arthropoda</taxon>
        <taxon>Chelicerata</taxon>
        <taxon>Arachnida</taxon>
        <taxon>Acari</taxon>
        <taxon>Acariformes</taxon>
        <taxon>Sarcoptiformes</taxon>
        <taxon>Oribatida</taxon>
        <taxon>Brachypylina</taxon>
        <taxon>Oppioidea</taxon>
        <taxon>Oppiidae</taxon>
        <taxon>Oppiella</taxon>
    </lineage>
</organism>
<dbReference type="PANTHER" id="PTHR36562:SF5">
    <property type="entry name" value="SERINE_ARGININE REPETITIVE MATRIX 2"/>
    <property type="match status" value="1"/>
</dbReference>
<feature type="compositionally biased region" description="Low complexity" evidence="7">
    <location>
        <begin position="725"/>
        <end position="740"/>
    </location>
</feature>
<feature type="compositionally biased region" description="Basic and acidic residues" evidence="7">
    <location>
        <begin position="337"/>
        <end position="362"/>
    </location>
</feature>
<gene>
    <name evidence="9" type="ORF">ONB1V03_LOCUS768</name>
</gene>
<name>A0A7R9L956_9ACAR</name>
<accession>A0A7R9L956</accession>
<feature type="compositionally biased region" description="Basic and acidic residues" evidence="7">
    <location>
        <begin position="609"/>
        <end position="626"/>
    </location>
</feature>
<evidence type="ECO:0000256" key="1">
    <source>
        <dbReference type="ARBA" id="ARBA00004123"/>
    </source>
</evidence>
<feature type="compositionally biased region" description="Basic residues" evidence="7">
    <location>
        <begin position="561"/>
        <end position="574"/>
    </location>
</feature>
<dbReference type="AlphaFoldDB" id="A0A7R9L956"/>
<evidence type="ECO:0000256" key="3">
    <source>
        <dbReference type="ARBA" id="ARBA00022664"/>
    </source>
</evidence>
<dbReference type="GO" id="GO:0005681">
    <property type="term" value="C:spliceosomal complex"/>
    <property type="evidence" value="ECO:0007669"/>
    <property type="project" value="UniProtKB-KW"/>
</dbReference>
<evidence type="ECO:0000256" key="7">
    <source>
        <dbReference type="SAM" id="MobiDB-lite"/>
    </source>
</evidence>
<feature type="compositionally biased region" description="Acidic residues" evidence="7">
    <location>
        <begin position="376"/>
        <end position="388"/>
    </location>
</feature>
<dbReference type="OrthoDB" id="10267305at2759"/>
<protein>
    <recommendedName>
        <fullName evidence="8">CWF21 domain-containing protein</fullName>
    </recommendedName>
</protein>
<keyword evidence="10" id="KW-1185">Reference proteome</keyword>
<keyword evidence="6" id="KW-0539">Nucleus</keyword>
<evidence type="ECO:0000256" key="2">
    <source>
        <dbReference type="ARBA" id="ARBA00005954"/>
    </source>
</evidence>
<feature type="compositionally biased region" description="Low complexity" evidence="7">
    <location>
        <begin position="429"/>
        <end position="438"/>
    </location>
</feature>
<feature type="domain" description="CWF21" evidence="8">
    <location>
        <begin position="57"/>
        <end position="102"/>
    </location>
</feature>
<feature type="compositionally biased region" description="Basic residues" evidence="7">
    <location>
        <begin position="689"/>
        <end position="703"/>
    </location>
</feature>